<keyword evidence="5" id="KW-0862">Zinc</keyword>
<dbReference type="Pfam" id="PF00096">
    <property type="entry name" value="zf-C2H2"/>
    <property type="match status" value="2"/>
</dbReference>
<dbReference type="PROSITE" id="PS50157">
    <property type="entry name" value="ZINC_FINGER_C2H2_2"/>
    <property type="match status" value="2"/>
</dbReference>
<dbReference type="InterPro" id="IPR013087">
    <property type="entry name" value="Znf_C2H2_type"/>
</dbReference>
<comment type="similarity">
    <text evidence="9">Belongs to the sal C2H2-type zinc-finger protein family.</text>
</comment>
<feature type="compositionally biased region" description="Polar residues" evidence="11">
    <location>
        <begin position="152"/>
        <end position="178"/>
    </location>
</feature>
<reference evidence="13" key="2">
    <citation type="submission" date="2021-09" db="EMBL/GenBank/DDBJ databases">
        <authorList>
            <person name="Jia N."/>
            <person name="Wang J."/>
            <person name="Shi W."/>
            <person name="Du L."/>
            <person name="Sun Y."/>
            <person name="Zhan W."/>
            <person name="Jiang J."/>
            <person name="Wang Q."/>
            <person name="Zhang B."/>
            <person name="Ji P."/>
            <person name="Sakyi L.B."/>
            <person name="Cui X."/>
            <person name="Yuan T."/>
            <person name="Jiang B."/>
            <person name="Yang W."/>
            <person name="Lam T.T.-Y."/>
            <person name="Chang Q."/>
            <person name="Ding S."/>
            <person name="Wang X."/>
            <person name="Zhu J."/>
            <person name="Ruan X."/>
            <person name="Zhao L."/>
            <person name="Wei J."/>
            <person name="Que T."/>
            <person name="Du C."/>
            <person name="Cheng J."/>
            <person name="Dai P."/>
            <person name="Han X."/>
            <person name="Huang E."/>
            <person name="Gao Y."/>
            <person name="Liu J."/>
            <person name="Shao H."/>
            <person name="Ye R."/>
            <person name="Li L."/>
            <person name="Wei W."/>
            <person name="Wang X."/>
            <person name="Wang C."/>
            <person name="Huo Q."/>
            <person name="Li W."/>
            <person name="Guo W."/>
            <person name="Chen H."/>
            <person name="Chen S."/>
            <person name="Zhou L."/>
            <person name="Zhou L."/>
            <person name="Ni X."/>
            <person name="Tian J."/>
            <person name="Zhou Y."/>
            <person name="Sheng Y."/>
            <person name="Liu T."/>
            <person name="Pan Y."/>
            <person name="Xia L."/>
            <person name="Li J."/>
            <person name="Zhao F."/>
            <person name="Cao W."/>
        </authorList>
    </citation>
    <scope>NUCLEOTIDE SEQUENCE</scope>
    <source>
        <strain evidence="13">Rmic-2018</strain>
        <tissue evidence="13">Larvae</tissue>
    </source>
</reference>
<evidence type="ECO:0000313" key="13">
    <source>
        <dbReference type="EMBL" id="KAH8029502.1"/>
    </source>
</evidence>
<dbReference type="PANTHER" id="PTHR23233">
    <property type="entry name" value="SAL-LIKE PROTEIN"/>
    <property type="match status" value="1"/>
</dbReference>
<keyword evidence="7" id="KW-0804">Transcription</keyword>
<feature type="region of interest" description="Disordered" evidence="11">
    <location>
        <begin position="110"/>
        <end position="178"/>
    </location>
</feature>
<keyword evidence="3" id="KW-0677">Repeat</keyword>
<evidence type="ECO:0000256" key="8">
    <source>
        <dbReference type="ARBA" id="ARBA00023242"/>
    </source>
</evidence>
<evidence type="ECO:0000256" key="7">
    <source>
        <dbReference type="ARBA" id="ARBA00023163"/>
    </source>
</evidence>
<dbReference type="EMBL" id="JABSTU010000005">
    <property type="protein sequence ID" value="KAH8029502.1"/>
    <property type="molecule type" value="Genomic_DNA"/>
</dbReference>
<dbReference type="Proteomes" id="UP000821866">
    <property type="component" value="Chromosome 3"/>
</dbReference>
<feature type="domain" description="C2H2-type" evidence="12">
    <location>
        <begin position="209"/>
        <end position="231"/>
    </location>
</feature>
<evidence type="ECO:0000256" key="11">
    <source>
        <dbReference type="SAM" id="MobiDB-lite"/>
    </source>
</evidence>
<dbReference type="GO" id="GO:0000978">
    <property type="term" value="F:RNA polymerase II cis-regulatory region sequence-specific DNA binding"/>
    <property type="evidence" value="ECO:0007669"/>
    <property type="project" value="TreeGrafter"/>
</dbReference>
<dbReference type="PROSITE" id="PS00028">
    <property type="entry name" value="ZINC_FINGER_C2H2_1"/>
    <property type="match status" value="2"/>
</dbReference>
<sequence length="236" mass="26143">MVLTTWRWYRYHFATLATRAYHVASNTRNTVNTLTTCRRYHLIADDGTAPTAIFTVGQPSDCSFLKLEEEQGSVETTIGYNADIPHRRALQSDCSSVVFCHDTDQGKDPPVALGFNSDAGKPPSQEKRSLLSGQSELSLAGRQPAAHPASGVSGTRISGPSHPQQQQALPLSTPSSNGKQFRCPMCRKAFKWKACLEGHIRVHTGEKPFQCPYCSRTFSDRSNAKRHMLTHIIRAK</sequence>
<evidence type="ECO:0000256" key="6">
    <source>
        <dbReference type="ARBA" id="ARBA00023015"/>
    </source>
</evidence>
<evidence type="ECO:0000256" key="10">
    <source>
        <dbReference type="PROSITE-ProRule" id="PRU00042"/>
    </source>
</evidence>
<keyword evidence="4 10" id="KW-0863">Zinc-finger</keyword>
<dbReference type="FunFam" id="3.30.160.60:FF:000130">
    <property type="entry name" value="Spalt-like transcription factor 4"/>
    <property type="match status" value="1"/>
</dbReference>
<evidence type="ECO:0000256" key="9">
    <source>
        <dbReference type="ARBA" id="ARBA00038474"/>
    </source>
</evidence>
<evidence type="ECO:0000256" key="2">
    <source>
        <dbReference type="ARBA" id="ARBA00022723"/>
    </source>
</evidence>
<accession>A0A9J6E5C5</accession>
<organism evidence="13 14">
    <name type="scientific">Rhipicephalus microplus</name>
    <name type="common">Cattle tick</name>
    <name type="synonym">Boophilus microplus</name>
    <dbReference type="NCBI Taxonomy" id="6941"/>
    <lineage>
        <taxon>Eukaryota</taxon>
        <taxon>Metazoa</taxon>
        <taxon>Ecdysozoa</taxon>
        <taxon>Arthropoda</taxon>
        <taxon>Chelicerata</taxon>
        <taxon>Arachnida</taxon>
        <taxon>Acari</taxon>
        <taxon>Parasitiformes</taxon>
        <taxon>Ixodida</taxon>
        <taxon>Ixodoidea</taxon>
        <taxon>Ixodidae</taxon>
        <taxon>Rhipicephalinae</taxon>
        <taxon>Rhipicephalus</taxon>
        <taxon>Boophilus</taxon>
    </lineage>
</organism>
<dbReference type="InterPro" id="IPR036236">
    <property type="entry name" value="Znf_C2H2_sf"/>
</dbReference>
<proteinExistence type="inferred from homology"/>
<dbReference type="Gene3D" id="3.30.160.60">
    <property type="entry name" value="Classic Zinc Finger"/>
    <property type="match status" value="2"/>
</dbReference>
<feature type="domain" description="C2H2-type" evidence="12">
    <location>
        <begin position="181"/>
        <end position="208"/>
    </location>
</feature>
<evidence type="ECO:0000256" key="5">
    <source>
        <dbReference type="ARBA" id="ARBA00022833"/>
    </source>
</evidence>
<dbReference type="InterPro" id="IPR051565">
    <property type="entry name" value="Sal_C2H2-zinc-finger"/>
</dbReference>
<gene>
    <name evidence="13" type="ORF">HPB51_000752</name>
</gene>
<dbReference type="SUPFAM" id="SSF57667">
    <property type="entry name" value="beta-beta-alpha zinc fingers"/>
    <property type="match status" value="1"/>
</dbReference>
<evidence type="ECO:0000256" key="3">
    <source>
        <dbReference type="ARBA" id="ARBA00022737"/>
    </source>
</evidence>
<protein>
    <recommendedName>
        <fullName evidence="12">C2H2-type domain-containing protein</fullName>
    </recommendedName>
</protein>
<comment type="subcellular location">
    <subcellularLocation>
        <location evidence="1">Nucleus</location>
    </subcellularLocation>
</comment>
<keyword evidence="14" id="KW-1185">Reference proteome</keyword>
<dbReference type="GO" id="GO:0005634">
    <property type="term" value="C:nucleus"/>
    <property type="evidence" value="ECO:0007669"/>
    <property type="project" value="UniProtKB-SubCell"/>
</dbReference>
<dbReference type="GO" id="GO:0008270">
    <property type="term" value="F:zinc ion binding"/>
    <property type="evidence" value="ECO:0007669"/>
    <property type="project" value="UniProtKB-KW"/>
</dbReference>
<reference evidence="13" key="1">
    <citation type="journal article" date="2020" name="Cell">
        <title>Large-Scale Comparative Analyses of Tick Genomes Elucidate Their Genetic Diversity and Vector Capacities.</title>
        <authorList>
            <consortium name="Tick Genome and Microbiome Consortium (TIGMIC)"/>
            <person name="Jia N."/>
            <person name="Wang J."/>
            <person name="Shi W."/>
            <person name="Du L."/>
            <person name="Sun Y."/>
            <person name="Zhan W."/>
            <person name="Jiang J.F."/>
            <person name="Wang Q."/>
            <person name="Zhang B."/>
            <person name="Ji P."/>
            <person name="Bell-Sakyi L."/>
            <person name="Cui X.M."/>
            <person name="Yuan T.T."/>
            <person name="Jiang B.G."/>
            <person name="Yang W.F."/>
            <person name="Lam T.T."/>
            <person name="Chang Q.C."/>
            <person name="Ding S.J."/>
            <person name="Wang X.J."/>
            <person name="Zhu J.G."/>
            <person name="Ruan X.D."/>
            <person name="Zhao L."/>
            <person name="Wei J.T."/>
            <person name="Ye R.Z."/>
            <person name="Que T.C."/>
            <person name="Du C.H."/>
            <person name="Zhou Y.H."/>
            <person name="Cheng J.X."/>
            <person name="Dai P.F."/>
            <person name="Guo W.B."/>
            <person name="Han X.H."/>
            <person name="Huang E.J."/>
            <person name="Li L.F."/>
            <person name="Wei W."/>
            <person name="Gao Y.C."/>
            <person name="Liu J.Z."/>
            <person name="Shao H.Z."/>
            <person name="Wang X."/>
            <person name="Wang C.C."/>
            <person name="Yang T.C."/>
            <person name="Huo Q.B."/>
            <person name="Li W."/>
            <person name="Chen H.Y."/>
            <person name="Chen S.E."/>
            <person name="Zhou L.G."/>
            <person name="Ni X.B."/>
            <person name="Tian J.H."/>
            <person name="Sheng Y."/>
            <person name="Liu T."/>
            <person name="Pan Y.S."/>
            <person name="Xia L.Y."/>
            <person name="Li J."/>
            <person name="Zhao F."/>
            <person name="Cao W.C."/>
        </authorList>
    </citation>
    <scope>NUCLEOTIDE SEQUENCE</scope>
    <source>
        <strain evidence="13">Rmic-2018</strain>
    </source>
</reference>
<dbReference type="PANTHER" id="PTHR23233:SF84">
    <property type="entry name" value="FI23031P1"/>
    <property type="match status" value="1"/>
</dbReference>
<evidence type="ECO:0000256" key="1">
    <source>
        <dbReference type="ARBA" id="ARBA00004123"/>
    </source>
</evidence>
<dbReference type="GO" id="GO:0000981">
    <property type="term" value="F:DNA-binding transcription factor activity, RNA polymerase II-specific"/>
    <property type="evidence" value="ECO:0007669"/>
    <property type="project" value="TreeGrafter"/>
</dbReference>
<name>A0A9J6E5C5_RHIMP</name>
<evidence type="ECO:0000256" key="4">
    <source>
        <dbReference type="ARBA" id="ARBA00022771"/>
    </source>
</evidence>
<dbReference type="AlphaFoldDB" id="A0A9J6E5C5"/>
<comment type="caution">
    <text evidence="13">The sequence shown here is derived from an EMBL/GenBank/DDBJ whole genome shotgun (WGS) entry which is preliminary data.</text>
</comment>
<keyword evidence="8" id="KW-0539">Nucleus</keyword>
<dbReference type="SMART" id="SM00355">
    <property type="entry name" value="ZnF_C2H2"/>
    <property type="match status" value="2"/>
</dbReference>
<keyword evidence="6" id="KW-0805">Transcription regulation</keyword>
<evidence type="ECO:0000259" key="12">
    <source>
        <dbReference type="PROSITE" id="PS50157"/>
    </source>
</evidence>
<evidence type="ECO:0000313" key="14">
    <source>
        <dbReference type="Proteomes" id="UP000821866"/>
    </source>
</evidence>
<keyword evidence="2" id="KW-0479">Metal-binding</keyword>